<dbReference type="GO" id="GO:0016836">
    <property type="term" value="F:hydro-lyase activity"/>
    <property type="evidence" value="ECO:0007669"/>
    <property type="project" value="TreeGrafter"/>
</dbReference>
<dbReference type="Gene3D" id="3.50.30.80">
    <property type="entry name" value="IlvD/EDD C-terminal domain-like"/>
    <property type="match status" value="1"/>
</dbReference>
<dbReference type="EMBL" id="AWGB01000005">
    <property type="protein sequence ID" value="ESQ94090.1"/>
    <property type="molecule type" value="Genomic_DNA"/>
</dbReference>
<evidence type="ECO:0000259" key="1">
    <source>
        <dbReference type="Pfam" id="PF24877"/>
    </source>
</evidence>
<evidence type="ECO:0000313" key="3">
    <source>
        <dbReference type="Proteomes" id="UP000017837"/>
    </source>
</evidence>
<dbReference type="InterPro" id="IPR042096">
    <property type="entry name" value="Dihydro-acid_dehy_C"/>
</dbReference>
<dbReference type="Proteomes" id="UP000017837">
    <property type="component" value="Unassembled WGS sequence"/>
</dbReference>
<organism evidence="2 3">
    <name type="scientific">Asticcacaulis benevestitus DSM 16100 = ATCC BAA-896</name>
    <dbReference type="NCBI Taxonomy" id="1121022"/>
    <lineage>
        <taxon>Bacteria</taxon>
        <taxon>Pseudomonadati</taxon>
        <taxon>Pseudomonadota</taxon>
        <taxon>Alphaproteobacteria</taxon>
        <taxon>Caulobacterales</taxon>
        <taxon>Caulobacteraceae</taxon>
        <taxon>Asticcacaulis</taxon>
    </lineage>
</organism>
<dbReference type="GO" id="GO:0005829">
    <property type="term" value="C:cytosol"/>
    <property type="evidence" value="ECO:0007669"/>
    <property type="project" value="TreeGrafter"/>
</dbReference>
<dbReference type="RefSeq" id="WP_018081415.1">
    <property type="nucleotide sequence ID" value="NZ_AQWM01000005.1"/>
</dbReference>
<dbReference type="OrthoDB" id="7172488at2"/>
<name>V4Q8E5_9CAUL</name>
<keyword evidence="3" id="KW-1185">Reference proteome</keyword>
<dbReference type="PANTHER" id="PTHR43661">
    <property type="entry name" value="D-XYLONATE DEHYDRATASE"/>
    <property type="match status" value="1"/>
</dbReference>
<gene>
    <name evidence="2" type="ORF">ABENE_03095</name>
</gene>
<proteinExistence type="predicted"/>
<protein>
    <recommendedName>
        <fullName evidence="1">Dihydroxy-acid/6-phosphogluconate dehydratase C-terminal domain-containing protein</fullName>
    </recommendedName>
</protein>
<sequence>MTIQPLRKQETSAPFYGAGALVGAQTGGFAIMHGTLAPEGCVIRTDMFETAFDCTARVFGHAEAAQDAIMAGDITDGDIIIMRGASTEALTAISRSLDIMGLAEVSIITDSRVGHATNGYMARVIANVAPSAAAGGPIALVRDGDTIHIDLAARRIDLMSDAAAKGAQTFNAHAPKSFAPGERYARMFGA</sequence>
<dbReference type="eggNOG" id="COG0129">
    <property type="taxonomic scope" value="Bacteria"/>
</dbReference>
<reference evidence="2 3" key="1">
    <citation type="journal article" date="2014" name="Nature">
        <title>Sequential evolution of bacterial morphology by co-option of a developmental regulator.</title>
        <authorList>
            <person name="Jiang C."/>
            <person name="Brown P.J."/>
            <person name="Ducret A."/>
            <person name="Brun Y.V."/>
        </authorList>
    </citation>
    <scope>NUCLEOTIDE SEQUENCE [LARGE SCALE GENOMIC DNA]</scope>
    <source>
        <strain evidence="2 3">DSM 16100</strain>
    </source>
</reference>
<evidence type="ECO:0000313" key="2">
    <source>
        <dbReference type="EMBL" id="ESQ94090.1"/>
    </source>
</evidence>
<dbReference type="AlphaFoldDB" id="V4Q8E5"/>
<feature type="domain" description="Dihydroxy-acid/6-phosphogluconate dehydratase C-terminal" evidence="1">
    <location>
        <begin position="25"/>
        <end position="165"/>
    </location>
</feature>
<dbReference type="PATRIC" id="fig|1121022.4.peg.613"/>
<dbReference type="PANTHER" id="PTHR43661:SF3">
    <property type="entry name" value="D-XYLONATE DEHYDRATASE YAGF-RELATED"/>
    <property type="match status" value="1"/>
</dbReference>
<dbReference type="Pfam" id="PF24877">
    <property type="entry name" value="ILV_EDD_C"/>
    <property type="match status" value="1"/>
</dbReference>
<dbReference type="InterPro" id="IPR056740">
    <property type="entry name" value="ILV_EDD_C"/>
</dbReference>
<accession>V4Q8E5</accession>
<comment type="caution">
    <text evidence="2">The sequence shown here is derived from an EMBL/GenBank/DDBJ whole genome shotgun (WGS) entry which is preliminary data.</text>
</comment>
<dbReference type="SUPFAM" id="SSF52016">
    <property type="entry name" value="LeuD/IlvD-like"/>
    <property type="match status" value="1"/>
</dbReference>
<dbReference type="STRING" id="1121022.GCA_000376105_01748"/>